<feature type="transmembrane region" description="Helical" evidence="1">
    <location>
        <begin position="199"/>
        <end position="222"/>
    </location>
</feature>
<feature type="transmembrane region" description="Helical" evidence="1">
    <location>
        <begin position="130"/>
        <end position="154"/>
    </location>
</feature>
<dbReference type="Pfam" id="PF07136">
    <property type="entry name" value="DUF1385"/>
    <property type="match status" value="1"/>
</dbReference>
<keyword evidence="1" id="KW-0812">Transmembrane</keyword>
<organism evidence="2">
    <name type="scientific">marine metagenome</name>
    <dbReference type="NCBI Taxonomy" id="408172"/>
    <lineage>
        <taxon>unclassified sequences</taxon>
        <taxon>metagenomes</taxon>
        <taxon>ecological metagenomes</taxon>
    </lineage>
</organism>
<feature type="transmembrane region" description="Helical" evidence="1">
    <location>
        <begin position="234"/>
        <end position="254"/>
    </location>
</feature>
<dbReference type="PANTHER" id="PTHR42867:SF1">
    <property type="entry name" value="MEMBRANE PROTEIN-RELATED"/>
    <property type="match status" value="1"/>
</dbReference>
<name>A0A381U3K3_9ZZZZ</name>
<dbReference type="PANTHER" id="PTHR42867">
    <property type="entry name" value="MEMBRANE PROTEIN-RELATED"/>
    <property type="match status" value="1"/>
</dbReference>
<evidence type="ECO:0000313" key="2">
    <source>
        <dbReference type="EMBL" id="SVA22822.1"/>
    </source>
</evidence>
<evidence type="ECO:0000256" key="1">
    <source>
        <dbReference type="SAM" id="Phobius"/>
    </source>
</evidence>
<keyword evidence="1" id="KW-0472">Membrane</keyword>
<protein>
    <recommendedName>
        <fullName evidence="3">Metal-dependent enzyme</fullName>
    </recommendedName>
</protein>
<evidence type="ECO:0008006" key="3">
    <source>
        <dbReference type="Google" id="ProtNLM"/>
    </source>
</evidence>
<sequence length="312" mass="35144">MKPSILVGGQAVIEGVMMRVPGAYSTAVRDSKGKIHLNRELFTSLTENSNFWKRPVFRGIASLFEAMKIGMSTLQWSADIAIPPKENEKESNRISDFITTLFSICLAIFLFMIAPMWITTAFLNVEEEVVWFNLISGGFRIIFFVIYLFLISLLDDIKRLFQYHGAEHRVVYNFESGMDVNIDNAQSFPTQHPRCGTSFLFIVLLSAIFVFAVVDTIIMSVLGTISLSIRLLSHLPMIPLVSGVGYEVIKLIAIKNSLVFRLLRNPGLWLQNITTRPPDNEMIEVSITALKDAFGDKYEEMVGKKYIAEAIG</sequence>
<gene>
    <name evidence="2" type="ORF">METZ01_LOCUS75676</name>
</gene>
<keyword evidence="1" id="KW-1133">Transmembrane helix</keyword>
<dbReference type="InterPro" id="IPR010787">
    <property type="entry name" value="DUF1385"/>
</dbReference>
<feature type="transmembrane region" description="Helical" evidence="1">
    <location>
        <begin position="97"/>
        <end position="118"/>
    </location>
</feature>
<dbReference type="EMBL" id="UINC01005673">
    <property type="protein sequence ID" value="SVA22822.1"/>
    <property type="molecule type" value="Genomic_DNA"/>
</dbReference>
<dbReference type="AlphaFoldDB" id="A0A381U3K3"/>
<proteinExistence type="predicted"/>
<reference evidence="2" key="1">
    <citation type="submission" date="2018-05" db="EMBL/GenBank/DDBJ databases">
        <authorList>
            <person name="Lanie J.A."/>
            <person name="Ng W.-L."/>
            <person name="Kazmierczak K.M."/>
            <person name="Andrzejewski T.M."/>
            <person name="Davidsen T.M."/>
            <person name="Wayne K.J."/>
            <person name="Tettelin H."/>
            <person name="Glass J.I."/>
            <person name="Rusch D."/>
            <person name="Podicherti R."/>
            <person name="Tsui H.-C.T."/>
            <person name="Winkler M.E."/>
        </authorList>
    </citation>
    <scope>NUCLEOTIDE SEQUENCE</scope>
</reference>
<accession>A0A381U3K3</accession>